<feature type="region of interest" description="Disordered" evidence="1">
    <location>
        <begin position="136"/>
        <end position="194"/>
    </location>
</feature>
<evidence type="ECO:0000256" key="1">
    <source>
        <dbReference type="SAM" id="MobiDB-lite"/>
    </source>
</evidence>
<feature type="chain" id="PRO_5027990984" description="Ecp2 effector protein domain-containing protein" evidence="2">
    <location>
        <begin position="22"/>
        <end position="194"/>
    </location>
</feature>
<evidence type="ECO:0000256" key="2">
    <source>
        <dbReference type="SAM" id="SignalP"/>
    </source>
</evidence>
<keyword evidence="2" id="KW-0732">Signal</keyword>
<dbReference type="KEGG" id="pgri:PgNI_08519"/>
<dbReference type="RefSeq" id="XP_030978568.1">
    <property type="nucleotide sequence ID" value="XM_031128515.1"/>
</dbReference>
<feature type="signal peptide" evidence="2">
    <location>
        <begin position="1"/>
        <end position="21"/>
    </location>
</feature>
<dbReference type="Proteomes" id="UP000515153">
    <property type="component" value="Chromosome V"/>
</dbReference>
<dbReference type="SUPFAM" id="SSF56399">
    <property type="entry name" value="ADP-ribosylation"/>
    <property type="match status" value="1"/>
</dbReference>
<proteinExistence type="predicted"/>
<evidence type="ECO:0000313" key="4">
    <source>
        <dbReference type="RefSeq" id="XP_030978568.1"/>
    </source>
</evidence>
<name>A0A6P8AUH2_PYRGI</name>
<accession>A0A6P8AUH2</accession>
<reference evidence="4" key="3">
    <citation type="submission" date="2025-08" db="UniProtKB">
        <authorList>
            <consortium name="RefSeq"/>
        </authorList>
    </citation>
    <scope>IDENTIFICATION</scope>
    <source>
        <strain evidence="4">NI907</strain>
    </source>
</reference>
<keyword evidence="3" id="KW-1185">Reference proteome</keyword>
<dbReference type="AlphaFoldDB" id="A0A6P8AUH2"/>
<sequence>MLTRAFLLPALILWLVGAALAVTPALLYRGELRSPAKVKADGGFKALGSNRGSIETRRCVHSQNQASFSADIKAKIQNEGGNWSRDDLEWLTASTVPYTSIIAWKRVIGNVDGDWEKNPDYTGCVAVDGLQRRDLGGACATRPPAAKTPATKQSIAKQQPTRQQSTTKQQPTRQQSTRRGTTQRRPAIRQQRRR</sequence>
<dbReference type="GeneID" id="41963423"/>
<feature type="compositionally biased region" description="Low complexity" evidence="1">
    <location>
        <begin position="138"/>
        <end position="185"/>
    </location>
</feature>
<evidence type="ECO:0008006" key="5">
    <source>
        <dbReference type="Google" id="ProtNLM"/>
    </source>
</evidence>
<reference evidence="3 4" key="1">
    <citation type="journal article" date="2019" name="Mol. Biol. Evol.">
        <title>Blast fungal genomes show frequent chromosomal changes, gene gains and losses, and effector gene turnover.</title>
        <authorList>
            <person name="Gomez Luciano L.B."/>
            <person name="Jason Tsai I."/>
            <person name="Chuma I."/>
            <person name="Tosa Y."/>
            <person name="Chen Y.H."/>
            <person name="Li J.Y."/>
            <person name="Li M.Y."/>
            <person name="Jade Lu M.Y."/>
            <person name="Nakayashiki H."/>
            <person name="Li W.H."/>
        </authorList>
    </citation>
    <scope>NUCLEOTIDE SEQUENCE [LARGE SCALE GENOMIC DNA]</scope>
    <source>
        <strain evidence="3 4">NI907</strain>
    </source>
</reference>
<protein>
    <recommendedName>
        <fullName evidence="5">Ecp2 effector protein domain-containing protein</fullName>
    </recommendedName>
</protein>
<organism evidence="3 4">
    <name type="scientific">Pyricularia grisea</name>
    <name type="common">Crabgrass-specific blast fungus</name>
    <name type="synonym">Magnaporthe grisea</name>
    <dbReference type="NCBI Taxonomy" id="148305"/>
    <lineage>
        <taxon>Eukaryota</taxon>
        <taxon>Fungi</taxon>
        <taxon>Dikarya</taxon>
        <taxon>Ascomycota</taxon>
        <taxon>Pezizomycotina</taxon>
        <taxon>Sordariomycetes</taxon>
        <taxon>Sordariomycetidae</taxon>
        <taxon>Magnaporthales</taxon>
        <taxon>Pyriculariaceae</taxon>
        <taxon>Pyricularia</taxon>
    </lineage>
</organism>
<reference evidence="4" key="2">
    <citation type="submission" date="2019-10" db="EMBL/GenBank/DDBJ databases">
        <authorList>
            <consortium name="NCBI Genome Project"/>
        </authorList>
    </citation>
    <scope>NUCLEOTIDE SEQUENCE</scope>
    <source>
        <strain evidence="4">NI907</strain>
    </source>
</reference>
<evidence type="ECO:0000313" key="3">
    <source>
        <dbReference type="Proteomes" id="UP000515153"/>
    </source>
</evidence>
<gene>
    <name evidence="4" type="ORF">PgNI_08519</name>
</gene>